<sequence>SPYLEPVDAIFDGLNDGYDHLRDQILVMEPLPSVNKVYSMVLRVERQRQIHSETSETTEGLVLNAKWSNKGTDYHDMGNKGSYRRNAVDKKSQFCHHCNKSGHTKETCFKIHGVPDWYKVLVDQKKKEGRNFHANTVLQTGLLGKRLILLSTSEAVRQELMKLMQGKMPPRSAASAFGA</sequence>
<proteinExistence type="predicted"/>
<dbReference type="SUPFAM" id="SSF57756">
    <property type="entry name" value="Retrovirus zinc finger-like domains"/>
    <property type="match status" value="1"/>
</dbReference>
<organism evidence="1">
    <name type="scientific">Sesamum latifolium</name>
    <dbReference type="NCBI Taxonomy" id="2727402"/>
    <lineage>
        <taxon>Eukaryota</taxon>
        <taxon>Viridiplantae</taxon>
        <taxon>Streptophyta</taxon>
        <taxon>Embryophyta</taxon>
        <taxon>Tracheophyta</taxon>
        <taxon>Spermatophyta</taxon>
        <taxon>Magnoliopsida</taxon>
        <taxon>eudicotyledons</taxon>
        <taxon>Gunneridae</taxon>
        <taxon>Pentapetalae</taxon>
        <taxon>asterids</taxon>
        <taxon>lamiids</taxon>
        <taxon>Lamiales</taxon>
        <taxon>Pedaliaceae</taxon>
        <taxon>Sesamum</taxon>
    </lineage>
</organism>
<dbReference type="PANTHER" id="PTHR34222:SF99">
    <property type="entry name" value="PROTEIN, PUTATIVE-RELATED"/>
    <property type="match status" value="1"/>
</dbReference>
<evidence type="ECO:0000313" key="1">
    <source>
        <dbReference type="EMBL" id="KAL0449784.1"/>
    </source>
</evidence>
<gene>
    <name evidence="1" type="ORF">Slati_1534800</name>
</gene>
<feature type="non-terminal residue" evidence="1">
    <location>
        <position position="1"/>
    </location>
</feature>
<reference evidence="1" key="1">
    <citation type="submission" date="2020-06" db="EMBL/GenBank/DDBJ databases">
        <authorList>
            <person name="Li T."/>
            <person name="Hu X."/>
            <person name="Zhang T."/>
            <person name="Song X."/>
            <person name="Zhang H."/>
            <person name="Dai N."/>
            <person name="Sheng W."/>
            <person name="Hou X."/>
            <person name="Wei L."/>
        </authorList>
    </citation>
    <scope>NUCLEOTIDE SEQUENCE</scope>
    <source>
        <strain evidence="1">KEN1</strain>
        <tissue evidence="1">Leaf</tissue>
    </source>
</reference>
<dbReference type="InterPro" id="IPR036875">
    <property type="entry name" value="Znf_CCHC_sf"/>
</dbReference>
<dbReference type="PANTHER" id="PTHR34222">
    <property type="entry name" value="GAG_PRE-INTEGRS DOMAIN-CONTAINING PROTEIN"/>
    <property type="match status" value="1"/>
</dbReference>
<reference evidence="1" key="2">
    <citation type="journal article" date="2024" name="Plant">
        <title>Genomic evolution and insights into agronomic trait innovations of Sesamum species.</title>
        <authorList>
            <person name="Miao H."/>
            <person name="Wang L."/>
            <person name="Qu L."/>
            <person name="Liu H."/>
            <person name="Sun Y."/>
            <person name="Le M."/>
            <person name="Wang Q."/>
            <person name="Wei S."/>
            <person name="Zheng Y."/>
            <person name="Lin W."/>
            <person name="Duan Y."/>
            <person name="Cao H."/>
            <person name="Xiong S."/>
            <person name="Wang X."/>
            <person name="Wei L."/>
            <person name="Li C."/>
            <person name="Ma Q."/>
            <person name="Ju M."/>
            <person name="Zhao R."/>
            <person name="Li G."/>
            <person name="Mu C."/>
            <person name="Tian Q."/>
            <person name="Mei H."/>
            <person name="Zhang T."/>
            <person name="Gao T."/>
            <person name="Zhang H."/>
        </authorList>
    </citation>
    <scope>NUCLEOTIDE SEQUENCE</scope>
    <source>
        <strain evidence="1">KEN1</strain>
    </source>
</reference>
<dbReference type="GO" id="GO:0008270">
    <property type="term" value="F:zinc ion binding"/>
    <property type="evidence" value="ECO:0007669"/>
    <property type="project" value="InterPro"/>
</dbReference>
<comment type="caution">
    <text evidence="1">The sequence shown here is derived from an EMBL/GenBank/DDBJ whole genome shotgun (WGS) entry which is preliminary data.</text>
</comment>
<evidence type="ECO:0008006" key="2">
    <source>
        <dbReference type="Google" id="ProtNLM"/>
    </source>
</evidence>
<name>A0AAW2X7I8_9LAMI</name>
<dbReference type="GO" id="GO:0003676">
    <property type="term" value="F:nucleic acid binding"/>
    <property type="evidence" value="ECO:0007669"/>
    <property type="project" value="InterPro"/>
</dbReference>
<dbReference type="EMBL" id="JACGWN010000005">
    <property type="protein sequence ID" value="KAL0449784.1"/>
    <property type="molecule type" value="Genomic_DNA"/>
</dbReference>
<protein>
    <recommendedName>
        <fullName evidence="2">CCHC-type domain-containing protein</fullName>
    </recommendedName>
</protein>
<accession>A0AAW2X7I8</accession>
<dbReference type="AlphaFoldDB" id="A0AAW2X7I8"/>